<feature type="domain" description="Cytidyltransferase-like" evidence="3">
    <location>
        <begin position="5"/>
        <end position="130"/>
    </location>
</feature>
<evidence type="ECO:0000256" key="1">
    <source>
        <dbReference type="ARBA" id="ARBA00022679"/>
    </source>
</evidence>
<keyword evidence="2 4" id="KW-0548">Nucleotidyltransferase</keyword>
<comment type="caution">
    <text evidence="4">The sequence shown here is derived from an EMBL/GenBank/DDBJ whole genome shotgun (WGS) entry which is preliminary data.</text>
</comment>
<dbReference type="Gene3D" id="3.40.50.620">
    <property type="entry name" value="HUPs"/>
    <property type="match status" value="1"/>
</dbReference>
<dbReference type="SUPFAM" id="SSF52374">
    <property type="entry name" value="Nucleotidylyl transferase"/>
    <property type="match status" value="1"/>
</dbReference>
<gene>
    <name evidence="4" type="ORF">C7379_11454</name>
</gene>
<evidence type="ECO:0000259" key="3">
    <source>
        <dbReference type="Pfam" id="PF01467"/>
    </source>
</evidence>
<keyword evidence="5" id="KW-1185">Reference proteome</keyword>
<dbReference type="PANTHER" id="PTHR43793">
    <property type="entry name" value="FAD SYNTHASE"/>
    <property type="match status" value="1"/>
</dbReference>
<reference evidence="4 5" key="1">
    <citation type="submission" date="2018-05" db="EMBL/GenBank/DDBJ databases">
        <title>Genomic Encyclopedia of Type Strains, Phase IV (KMG-IV): sequencing the most valuable type-strain genomes for metagenomic binning, comparative biology and taxonomic classification.</title>
        <authorList>
            <person name="Goeker M."/>
        </authorList>
    </citation>
    <scope>NUCLEOTIDE SEQUENCE [LARGE SCALE GENOMIC DNA]</scope>
    <source>
        <strain evidence="4 5">DSM 100333</strain>
    </source>
</reference>
<dbReference type="InterPro" id="IPR014729">
    <property type="entry name" value="Rossmann-like_a/b/a_fold"/>
</dbReference>
<keyword evidence="1 4" id="KW-0808">Transferase</keyword>
<dbReference type="Pfam" id="PF01467">
    <property type="entry name" value="CTP_transf_like"/>
    <property type="match status" value="1"/>
</dbReference>
<dbReference type="RefSeq" id="WP_116616836.1">
    <property type="nucleotide sequence ID" value="NZ_CALDWB010000033.1"/>
</dbReference>
<protein>
    <submittedName>
        <fullName evidence="4">Choline-phosphate cytidylyltransferase/glycerol-3-phosphate cytidylyltransferase</fullName>
    </submittedName>
</protein>
<dbReference type="EMBL" id="QENY01000014">
    <property type="protein sequence ID" value="PVX52707.1"/>
    <property type="molecule type" value="Genomic_DNA"/>
</dbReference>
<accession>A0A2U0U4Y5</accession>
<evidence type="ECO:0000256" key="2">
    <source>
        <dbReference type="ARBA" id="ARBA00022695"/>
    </source>
</evidence>
<proteinExistence type="predicted"/>
<evidence type="ECO:0000313" key="4">
    <source>
        <dbReference type="EMBL" id="PVX52707.1"/>
    </source>
</evidence>
<sequence>MVIGYTTGVYDLFHIGHLNLLKNAKGMCDKLIVGVTVDELVAYKGKKAMIPFEDRIEIIRSCKYVDAAVPQYDMDKFEACKKLGASMLFVGDDWYATPKWQEYEKQFDEAGIRIIYFPYTQGTSSTQIRKALDAIRGDNLEDLK</sequence>
<dbReference type="InterPro" id="IPR050385">
    <property type="entry name" value="Archaeal_FAD_synthase"/>
</dbReference>
<name>A0A2U0U4Y5_9BACT</name>
<dbReference type="AlphaFoldDB" id="A0A2U0U4Y5"/>
<dbReference type="InterPro" id="IPR004821">
    <property type="entry name" value="Cyt_trans-like"/>
</dbReference>
<dbReference type="NCBIfam" id="TIGR00125">
    <property type="entry name" value="cyt_tran_rel"/>
    <property type="match status" value="1"/>
</dbReference>
<dbReference type="PANTHER" id="PTHR43793:SF1">
    <property type="entry name" value="FAD SYNTHASE"/>
    <property type="match status" value="1"/>
</dbReference>
<dbReference type="OrthoDB" id="9795543at2"/>
<organism evidence="4 5">
    <name type="scientific">Hallella colorans</name>
    <dbReference type="NCBI Taxonomy" id="1703337"/>
    <lineage>
        <taxon>Bacteria</taxon>
        <taxon>Pseudomonadati</taxon>
        <taxon>Bacteroidota</taxon>
        <taxon>Bacteroidia</taxon>
        <taxon>Bacteroidales</taxon>
        <taxon>Prevotellaceae</taxon>
        <taxon>Hallella</taxon>
    </lineage>
</organism>
<dbReference type="Proteomes" id="UP000245870">
    <property type="component" value="Unassembled WGS sequence"/>
</dbReference>
<dbReference type="GO" id="GO:0016779">
    <property type="term" value="F:nucleotidyltransferase activity"/>
    <property type="evidence" value="ECO:0007669"/>
    <property type="project" value="UniProtKB-KW"/>
</dbReference>
<evidence type="ECO:0000313" key="5">
    <source>
        <dbReference type="Proteomes" id="UP000245870"/>
    </source>
</evidence>